<dbReference type="EMBL" id="WJBH02000005">
    <property type="protein sequence ID" value="KAI9558529.1"/>
    <property type="molecule type" value="Genomic_DNA"/>
</dbReference>
<feature type="region of interest" description="Disordered" evidence="1">
    <location>
        <begin position="610"/>
        <end position="642"/>
    </location>
</feature>
<keyword evidence="3" id="KW-1185">Reference proteome</keyword>
<accession>A0AAD5KQY7</accession>
<evidence type="ECO:0000256" key="1">
    <source>
        <dbReference type="SAM" id="MobiDB-lite"/>
    </source>
</evidence>
<sequence>MATDPRRYENSPCATDPTVVDCSLKPEESNFQTETPPADLEDIILEYSNTALAMSDVHEVTNNKSDTFRAQRQPSAHKVGLLSEPDDNATEDDLTSFAGTSSTLPPADLPTVKPEMIASLEKEDSDLMAAAIEILGIVLEDRNADLTSELLATLTEEVLKESDPELKALLMKYLNIVTLVAENNEIEGNSLIPALNTEDGEKESEMTDTVDNVPRLAIDKTTGGISEANVINNPAVMRKVDDAALSEPLEELNFEITKSGISLSSENEVQDMKNSDEVDVIELVSGVGAFEGSEMTDTVDKDLRLEIDKASGWISEANTNNPAEMRKVGDPASSEPSEEFDLEMIKSSSGISFFSANDESHEINVPGPLVVHFEKPTETNLPSSLNTANNQNANDDADNNAKNTDEVDIIALQSGVGSFEGSEITDTVDDDLRLEIDKATGWISEANANNPAVVRKVGDPVLSEPSEEFNLDIMKSSVAISFGDANDPNNEGHERKEPDPVAVHVQDPLENKMIPTFNHGNTVDGYETLHTRKENTLLDAIIDRNGVVSSEVDVDNMDEMEGNVEKTSNAISISNAPAGMVEVANSPIAEKSEGFDLEFIKATYGLDSESSKISGLDDSHNDDQSITSRVENNGAGSGRAVKGFRSPHLTGMIEIRVPASYAK</sequence>
<gene>
    <name evidence="2" type="ORF">GHT06_015317</name>
</gene>
<protein>
    <submittedName>
        <fullName evidence="2">Uncharacterized protein</fullName>
    </submittedName>
</protein>
<feature type="region of interest" description="Disordered" evidence="1">
    <location>
        <begin position="69"/>
        <end position="110"/>
    </location>
</feature>
<reference evidence="2 3" key="1">
    <citation type="submission" date="2022-05" db="EMBL/GenBank/DDBJ databases">
        <title>A multi-omics perspective on studying reproductive biology in Daphnia sinensis.</title>
        <authorList>
            <person name="Jia J."/>
        </authorList>
    </citation>
    <scope>NUCLEOTIDE SEQUENCE [LARGE SCALE GENOMIC DNA]</scope>
    <source>
        <strain evidence="2 3">WSL</strain>
    </source>
</reference>
<proteinExistence type="predicted"/>
<feature type="region of interest" description="Disordered" evidence="1">
    <location>
        <begin position="378"/>
        <end position="401"/>
    </location>
</feature>
<dbReference type="Proteomes" id="UP000820818">
    <property type="component" value="Linkage Group LG5"/>
</dbReference>
<organism evidence="2 3">
    <name type="scientific">Daphnia sinensis</name>
    <dbReference type="NCBI Taxonomy" id="1820382"/>
    <lineage>
        <taxon>Eukaryota</taxon>
        <taxon>Metazoa</taxon>
        <taxon>Ecdysozoa</taxon>
        <taxon>Arthropoda</taxon>
        <taxon>Crustacea</taxon>
        <taxon>Branchiopoda</taxon>
        <taxon>Diplostraca</taxon>
        <taxon>Cladocera</taxon>
        <taxon>Anomopoda</taxon>
        <taxon>Daphniidae</taxon>
        <taxon>Daphnia</taxon>
        <taxon>Daphnia similis group</taxon>
    </lineage>
</organism>
<comment type="caution">
    <text evidence="2">The sequence shown here is derived from an EMBL/GenBank/DDBJ whole genome shotgun (WGS) entry which is preliminary data.</text>
</comment>
<name>A0AAD5KQY7_9CRUS</name>
<evidence type="ECO:0000313" key="3">
    <source>
        <dbReference type="Proteomes" id="UP000820818"/>
    </source>
</evidence>
<feature type="compositionally biased region" description="Acidic residues" evidence="1">
    <location>
        <begin position="84"/>
        <end position="94"/>
    </location>
</feature>
<feature type="region of interest" description="Disordered" evidence="1">
    <location>
        <begin position="1"/>
        <end position="20"/>
    </location>
</feature>
<evidence type="ECO:0000313" key="2">
    <source>
        <dbReference type="EMBL" id="KAI9558529.1"/>
    </source>
</evidence>
<dbReference type="AlphaFoldDB" id="A0AAD5KQY7"/>